<feature type="domain" description="SAP" evidence="2">
    <location>
        <begin position="93"/>
        <end position="127"/>
    </location>
</feature>
<protein>
    <submittedName>
        <fullName evidence="3">Phage integrase domain containing protein, related</fullName>
    </submittedName>
</protein>
<evidence type="ECO:0000256" key="1">
    <source>
        <dbReference type="SAM" id="MobiDB-lite"/>
    </source>
</evidence>
<dbReference type="InterPro" id="IPR036361">
    <property type="entry name" value="SAP_dom_sf"/>
</dbReference>
<dbReference type="EMBL" id="HG688378">
    <property type="protein sequence ID" value="CDJ35397.1"/>
    <property type="molecule type" value="Genomic_DNA"/>
</dbReference>
<dbReference type="OrthoDB" id="371585at2759"/>
<accession>U6KGN3</accession>
<evidence type="ECO:0000259" key="2">
    <source>
        <dbReference type="PROSITE" id="PS50800"/>
    </source>
</evidence>
<dbReference type="RefSeq" id="XP_013357975.1">
    <property type="nucleotide sequence ID" value="XM_013502521.1"/>
</dbReference>
<organism evidence="3 4">
    <name type="scientific">Eimeria mitis</name>
    <dbReference type="NCBI Taxonomy" id="44415"/>
    <lineage>
        <taxon>Eukaryota</taxon>
        <taxon>Sar</taxon>
        <taxon>Alveolata</taxon>
        <taxon>Apicomplexa</taxon>
        <taxon>Conoidasida</taxon>
        <taxon>Coccidia</taxon>
        <taxon>Eucoccidiorida</taxon>
        <taxon>Eimeriorina</taxon>
        <taxon>Eimeriidae</taxon>
        <taxon>Eimeria</taxon>
    </lineage>
</organism>
<dbReference type="Gene3D" id="1.10.720.30">
    <property type="entry name" value="SAP domain"/>
    <property type="match status" value="1"/>
</dbReference>
<evidence type="ECO:0000313" key="3">
    <source>
        <dbReference type="EMBL" id="CDJ35397.1"/>
    </source>
</evidence>
<gene>
    <name evidence="3" type="ORF">EMH_0025810</name>
</gene>
<keyword evidence="4" id="KW-1185">Reference proteome</keyword>
<reference evidence="3" key="1">
    <citation type="submission" date="2013-10" db="EMBL/GenBank/DDBJ databases">
        <title>Genomic analysis of the causative agents of coccidiosis in chickens.</title>
        <authorList>
            <person name="Reid A.J."/>
            <person name="Blake D."/>
            <person name="Billington K."/>
            <person name="Browne H."/>
            <person name="Dunn M."/>
            <person name="Hung S."/>
            <person name="Kawahara F."/>
            <person name="Miranda-Saavedra D."/>
            <person name="Mourier T."/>
            <person name="Nagra H."/>
            <person name="Otto T.D."/>
            <person name="Rawlings N."/>
            <person name="Sanchez A."/>
            <person name="Sanders M."/>
            <person name="Subramaniam C."/>
            <person name="Tay Y."/>
            <person name="Dear P."/>
            <person name="Doerig C."/>
            <person name="Gruber A."/>
            <person name="Parkinson J."/>
            <person name="Shirley M."/>
            <person name="Wan K.L."/>
            <person name="Berriman M."/>
            <person name="Tomley F."/>
            <person name="Pain A."/>
        </authorList>
    </citation>
    <scope>NUCLEOTIDE SEQUENCE [LARGE SCALE GENOMIC DNA]</scope>
    <source>
        <strain evidence="3">Houghton</strain>
    </source>
</reference>
<dbReference type="SMART" id="SM00513">
    <property type="entry name" value="SAP"/>
    <property type="match status" value="1"/>
</dbReference>
<proteinExistence type="predicted"/>
<name>U6KGN3_9EIME</name>
<dbReference type="AlphaFoldDB" id="U6KGN3"/>
<sequence length="348" mass="37618">MLSWGPPLGPPEAVFSALVLRMVRAATSKEGAPILGFAAAPHRYTASPFTLKGVTRVETTAADAATDPAAVAAAPDLAADSASAAASASEEKLSGLPITSLRTACRKLQLSSKGKREELMQRLHAAASSERILALAEEPGAPLQLQQTQEASTAGAPDTPSDTNARAAPTRCPKCNRRLSAKARFCSDCGATISTVGQETLREFVERAFWPVREQEVGSNTMRVERGFWQSILQVIGDVPVANLSSAIWEKYLGWEEEGKPTSGLCFYAEGIRTASNRAKLEKKTPIRRVLLYGLIRWSGIDELRCGEPRRIFPYILRHSFATIAATSNPPVPLPVAQAVMRHNRQQE</sequence>
<feature type="region of interest" description="Disordered" evidence="1">
    <location>
        <begin position="144"/>
        <end position="170"/>
    </location>
</feature>
<dbReference type="SUPFAM" id="SSF68906">
    <property type="entry name" value="SAP domain"/>
    <property type="match status" value="1"/>
</dbReference>
<dbReference type="Proteomes" id="UP000030744">
    <property type="component" value="Unassembled WGS sequence"/>
</dbReference>
<dbReference type="InterPro" id="IPR003034">
    <property type="entry name" value="SAP_dom"/>
</dbReference>
<dbReference type="PROSITE" id="PS50800">
    <property type="entry name" value="SAP"/>
    <property type="match status" value="1"/>
</dbReference>
<evidence type="ECO:0000313" key="4">
    <source>
        <dbReference type="Proteomes" id="UP000030744"/>
    </source>
</evidence>
<reference evidence="3" key="2">
    <citation type="submission" date="2013-10" db="EMBL/GenBank/DDBJ databases">
        <authorList>
            <person name="Aslett M."/>
        </authorList>
    </citation>
    <scope>NUCLEOTIDE SEQUENCE [LARGE SCALE GENOMIC DNA]</scope>
    <source>
        <strain evidence="3">Houghton</strain>
    </source>
</reference>
<dbReference type="VEuPathDB" id="ToxoDB:EMH_0025810"/>
<dbReference type="GeneID" id="25377450"/>